<feature type="transmembrane region" description="Helical" evidence="1">
    <location>
        <begin position="147"/>
        <end position="168"/>
    </location>
</feature>
<name>A0A1X7G8P3_9HYPH</name>
<evidence type="ECO:0000313" key="3">
    <source>
        <dbReference type="EMBL" id="SMF65968.1"/>
    </source>
</evidence>
<dbReference type="Pfam" id="PF06791">
    <property type="entry name" value="TMP_2"/>
    <property type="match status" value="1"/>
</dbReference>
<evidence type="ECO:0000259" key="2">
    <source>
        <dbReference type="Pfam" id="PF06791"/>
    </source>
</evidence>
<dbReference type="InterPro" id="IPR009628">
    <property type="entry name" value="Phage_tape_measure_N"/>
</dbReference>
<evidence type="ECO:0000256" key="1">
    <source>
        <dbReference type="SAM" id="Phobius"/>
    </source>
</evidence>
<keyword evidence="1" id="KW-0472">Membrane</keyword>
<dbReference type="STRING" id="464029.SAMN02982989_3422"/>
<keyword evidence="4" id="KW-1185">Reference proteome</keyword>
<evidence type="ECO:0000313" key="4">
    <source>
        <dbReference type="Proteomes" id="UP000192903"/>
    </source>
</evidence>
<feature type="transmembrane region" description="Helical" evidence="1">
    <location>
        <begin position="230"/>
        <end position="260"/>
    </location>
</feature>
<dbReference type="AlphaFoldDB" id="A0A1X7G8P3"/>
<keyword evidence="1" id="KW-1133">Transmembrane helix</keyword>
<protein>
    <submittedName>
        <fullName evidence="3">Phage-related protein</fullName>
    </submittedName>
</protein>
<feature type="transmembrane region" description="Helical" evidence="1">
    <location>
        <begin position="196"/>
        <end position="223"/>
    </location>
</feature>
<dbReference type="Proteomes" id="UP000192903">
    <property type="component" value="Unassembled WGS sequence"/>
</dbReference>
<dbReference type="RefSeq" id="WP_085424123.1">
    <property type="nucleotide sequence ID" value="NZ_FXAF01000011.1"/>
</dbReference>
<dbReference type="OrthoDB" id="8219583at2"/>
<reference evidence="4" key="1">
    <citation type="submission" date="2017-04" db="EMBL/GenBank/DDBJ databases">
        <authorList>
            <person name="Varghese N."/>
            <person name="Submissions S."/>
        </authorList>
    </citation>
    <scope>NUCLEOTIDE SEQUENCE [LARGE SCALE GENOMIC DNA]</scope>
    <source>
        <strain evidence="4">B4P</strain>
    </source>
</reference>
<dbReference type="EMBL" id="FXAF01000011">
    <property type="protein sequence ID" value="SMF65968.1"/>
    <property type="molecule type" value="Genomic_DNA"/>
</dbReference>
<organism evidence="3 4">
    <name type="scientific">Xaviernesmea oryzae</name>
    <dbReference type="NCBI Taxonomy" id="464029"/>
    <lineage>
        <taxon>Bacteria</taxon>
        <taxon>Pseudomonadati</taxon>
        <taxon>Pseudomonadota</taxon>
        <taxon>Alphaproteobacteria</taxon>
        <taxon>Hyphomicrobiales</taxon>
        <taxon>Rhizobiaceae</taxon>
        <taxon>Rhizobium/Agrobacterium group</taxon>
        <taxon>Xaviernesmea</taxon>
    </lineage>
</organism>
<accession>A0A1X7G8P3</accession>
<feature type="domain" description="Bacteriophage tail tape measure N-terminal" evidence="2">
    <location>
        <begin position="89"/>
        <end position="169"/>
    </location>
</feature>
<dbReference type="PANTHER" id="PTHR47372">
    <property type="entry name" value="DAUER UP-REGULATED-RELATED"/>
    <property type="match status" value="1"/>
</dbReference>
<dbReference type="PANTHER" id="PTHR47372:SF11">
    <property type="entry name" value="RE19971P"/>
    <property type="match status" value="1"/>
</dbReference>
<keyword evidence="1" id="KW-0812">Transmembrane</keyword>
<gene>
    <name evidence="3" type="ORF">SAMN02982989_3422</name>
</gene>
<sequence length="657" mass="65531">MAELATLGIEATTTGVDQATSKLDKLSGAAKRAEAAVEGIGPSSSKAGQMASQAASATATALNAEAAAATKAAGAMNLHAKAANQNVRGMNAASMNVGNLAAQFQDIGVSAAMAMNPLQIALQQGTQISAVLGPMGASGAVKALGEAFLSVVSPVSLVTIGIVALAAWGLQTVNWSKLAASALTGLANVLDEIAPYAMAAAGALALLYAPTIIAGVVQLIALLGRLATQALALAAAFAAANPAAAFVLGITAAVAAAVIFRDELAQIFGRDIVADAKNAVNFIIGAFVGGYEGIRAAWSKLPAALGDIVMSTANAVIAGVENMINNVTSAINGYIQSINGMMKSLPFGMGEGVNIGTIGTVSLGRIGNPYAGAANEAQSAIGSAISGAMGTDYVGGFGEAISRGASAASAKLKELASSLTSVDTEAKKAGGSGKGAGDALDAAAKKAQRAWEQAQKAIESAKQSLGQDFGGILQGLINKSISWKDALLQAGQALLRYLDQMAVAQGGGGLFGGGLFGGLMKGLLGFASGGYTGNGARTQAAGIVHGQEYVFSAAATRRIGVKNLDAMHNRAKGYAGGGAVTPVRPAANQNMGGGMIVVRTVSEVRNGNLVPVMTEVAGEVSGQKINQATPKILSAASQNVVPTMARHQANKAGAEWR</sequence>
<proteinExistence type="predicted"/>